<evidence type="ECO:0000313" key="4">
    <source>
        <dbReference type="EMBL" id="RYV49372.1"/>
    </source>
</evidence>
<feature type="domain" description="Primase C-terminal 1" evidence="2">
    <location>
        <begin position="219"/>
        <end position="282"/>
    </location>
</feature>
<keyword evidence="5" id="KW-1185">Reference proteome</keyword>
<dbReference type="InterPro" id="IPR015330">
    <property type="entry name" value="DNA_primase/pol_bifunc_N"/>
</dbReference>
<dbReference type="RefSeq" id="WP_130104273.1">
    <property type="nucleotide sequence ID" value="NZ_SDWW01000084.1"/>
</dbReference>
<comment type="caution">
    <text evidence="4">The sequence shown here is derived from an EMBL/GenBank/DDBJ whole genome shotgun (WGS) entry which is preliminary data.</text>
</comment>
<dbReference type="Proteomes" id="UP000293764">
    <property type="component" value="Unassembled WGS sequence"/>
</dbReference>
<feature type="domain" description="DNA primase/polymerase bifunctional N-terminal" evidence="3">
    <location>
        <begin position="28"/>
        <end position="195"/>
    </location>
</feature>
<evidence type="ECO:0000313" key="5">
    <source>
        <dbReference type="Proteomes" id="UP000293764"/>
    </source>
</evidence>
<dbReference type="CDD" id="cd04859">
    <property type="entry name" value="Prim_Pol"/>
    <property type="match status" value="1"/>
</dbReference>
<evidence type="ECO:0000256" key="1">
    <source>
        <dbReference type="SAM" id="MobiDB-lite"/>
    </source>
</evidence>
<dbReference type="SMART" id="SM00942">
    <property type="entry name" value="PriCT_1"/>
    <property type="match status" value="1"/>
</dbReference>
<dbReference type="SMART" id="SM00943">
    <property type="entry name" value="Prim-Pol"/>
    <property type="match status" value="1"/>
</dbReference>
<name>A0A4Q5MUX6_9MICO</name>
<proteinExistence type="predicted"/>
<accession>A0A4Q5MUX6</accession>
<dbReference type="OrthoDB" id="3218228at2"/>
<dbReference type="AlphaFoldDB" id="A0A4Q5MUX6"/>
<dbReference type="Pfam" id="PF09250">
    <property type="entry name" value="Prim-Pol"/>
    <property type="match status" value="1"/>
</dbReference>
<dbReference type="InterPro" id="IPR014820">
    <property type="entry name" value="PriCT_1"/>
</dbReference>
<feature type="compositionally biased region" description="Basic and acidic residues" evidence="1">
    <location>
        <begin position="285"/>
        <end position="298"/>
    </location>
</feature>
<dbReference type="EMBL" id="SDWW01000084">
    <property type="protein sequence ID" value="RYV49372.1"/>
    <property type="molecule type" value="Genomic_DNA"/>
</dbReference>
<evidence type="ECO:0000259" key="3">
    <source>
        <dbReference type="SMART" id="SM00943"/>
    </source>
</evidence>
<protein>
    <submittedName>
        <fullName evidence="4">DNA replication protein</fullName>
    </submittedName>
</protein>
<reference evidence="4 5" key="1">
    <citation type="submission" date="2019-01" db="EMBL/GenBank/DDBJ databases">
        <title>Novel species of Cellulomonas.</title>
        <authorList>
            <person name="Liu Q."/>
            <person name="Xin Y.-H."/>
        </authorList>
    </citation>
    <scope>NUCLEOTIDE SEQUENCE [LARGE SCALE GENOMIC DNA]</scope>
    <source>
        <strain evidence="4 5">HLT2-17</strain>
    </source>
</reference>
<sequence>MDSQIRTPQWTYDTLPVASSRESLAEAALGFAQAGIAVFPCVSLGKVPLTAHGFKDASADPNRVESWWRKHPDANVGLPTGAASGVDVVDIDVHGQASGFPALERARDAELVNTWVWVVRTPSGGLHAYFPHPPGSQQRSWQSPRTHIDFRGDGGYVIAPPSRIEVDGEQRRYEVVAIATHAPGPVDAAGLRRLLDPPLPQRPARTWATSSDVDPARLANHVRSRPQGDRNGALFWAACRMVEAGFDFTSTLGCVGAAGVDAGLSAREAETTVRSAFRHTSARTDPGEMSRDDPEHPFGPEAVSL</sequence>
<feature type="region of interest" description="Disordered" evidence="1">
    <location>
        <begin position="273"/>
        <end position="305"/>
    </location>
</feature>
<gene>
    <name evidence="4" type="ORF">EUA98_19100</name>
</gene>
<evidence type="ECO:0000259" key="2">
    <source>
        <dbReference type="SMART" id="SM00942"/>
    </source>
</evidence>
<organism evidence="4 5">
    <name type="scientific">Pengzhenrongella frigida</name>
    <dbReference type="NCBI Taxonomy" id="1259133"/>
    <lineage>
        <taxon>Bacteria</taxon>
        <taxon>Bacillati</taxon>
        <taxon>Actinomycetota</taxon>
        <taxon>Actinomycetes</taxon>
        <taxon>Micrococcales</taxon>
        <taxon>Pengzhenrongella</taxon>
    </lineage>
</organism>
<dbReference type="SUPFAM" id="SSF56747">
    <property type="entry name" value="Prim-pol domain"/>
    <property type="match status" value="1"/>
</dbReference>